<reference evidence="1 2" key="1">
    <citation type="journal article" date="2015" name="Genome Biol.">
        <title>Comparative genomics of Steinernema reveals deeply conserved gene regulatory networks.</title>
        <authorList>
            <person name="Dillman A.R."/>
            <person name="Macchietto M."/>
            <person name="Porter C.F."/>
            <person name="Rogers A."/>
            <person name="Williams B."/>
            <person name="Antoshechkin I."/>
            <person name="Lee M.M."/>
            <person name="Goodwin Z."/>
            <person name="Lu X."/>
            <person name="Lewis E.E."/>
            <person name="Goodrich-Blair H."/>
            <person name="Stock S.P."/>
            <person name="Adams B.J."/>
            <person name="Sternberg P.W."/>
            <person name="Mortazavi A."/>
        </authorList>
    </citation>
    <scope>NUCLEOTIDE SEQUENCE [LARGE SCALE GENOMIC DNA]</scope>
    <source>
        <strain evidence="1 2">ALL</strain>
    </source>
</reference>
<reference evidence="1 2" key="2">
    <citation type="journal article" date="2019" name="G3 (Bethesda)">
        <title>Hybrid Assembly of the Genome of the Entomopathogenic Nematode Steinernema carpocapsae Identifies the X-Chromosome.</title>
        <authorList>
            <person name="Serra L."/>
            <person name="Macchietto M."/>
            <person name="Macias-Munoz A."/>
            <person name="McGill C.J."/>
            <person name="Rodriguez I.M."/>
            <person name="Rodriguez B."/>
            <person name="Murad R."/>
            <person name="Mortazavi A."/>
        </authorList>
    </citation>
    <scope>NUCLEOTIDE SEQUENCE [LARGE SCALE GENOMIC DNA]</scope>
    <source>
        <strain evidence="1 2">ALL</strain>
    </source>
</reference>
<gene>
    <name evidence="1" type="ORF">L596_000651</name>
</gene>
<evidence type="ECO:0000313" key="1">
    <source>
        <dbReference type="EMBL" id="TMS32852.1"/>
    </source>
</evidence>
<dbReference type="EMBL" id="AZBU02000001">
    <property type="protein sequence ID" value="TMS32852.1"/>
    <property type="molecule type" value="Genomic_DNA"/>
</dbReference>
<dbReference type="Proteomes" id="UP000298663">
    <property type="component" value="Unassembled WGS sequence"/>
</dbReference>
<keyword evidence="2" id="KW-1185">Reference proteome</keyword>
<proteinExistence type="predicted"/>
<sequence length="66" mass="7378">MATISFGFKHGENCVSALFLTTIVIKDGEYQYPVTPYERCVNSSYFDLNLEQALKMVGRNPVAVNS</sequence>
<protein>
    <submittedName>
        <fullName evidence="1">Uncharacterized protein</fullName>
    </submittedName>
</protein>
<dbReference type="AlphaFoldDB" id="A0A4U8UIU5"/>
<evidence type="ECO:0000313" key="2">
    <source>
        <dbReference type="Proteomes" id="UP000298663"/>
    </source>
</evidence>
<organism evidence="1 2">
    <name type="scientific">Steinernema carpocapsae</name>
    <name type="common">Entomopathogenic nematode</name>
    <dbReference type="NCBI Taxonomy" id="34508"/>
    <lineage>
        <taxon>Eukaryota</taxon>
        <taxon>Metazoa</taxon>
        <taxon>Ecdysozoa</taxon>
        <taxon>Nematoda</taxon>
        <taxon>Chromadorea</taxon>
        <taxon>Rhabditida</taxon>
        <taxon>Tylenchina</taxon>
        <taxon>Panagrolaimomorpha</taxon>
        <taxon>Strongyloidoidea</taxon>
        <taxon>Steinernematidae</taxon>
        <taxon>Steinernema</taxon>
    </lineage>
</organism>
<accession>A0A4U8UIU5</accession>
<comment type="caution">
    <text evidence="1">The sequence shown here is derived from an EMBL/GenBank/DDBJ whole genome shotgun (WGS) entry which is preliminary data.</text>
</comment>
<name>A0A4U8UIU5_STECR</name>